<evidence type="ECO:0000256" key="2">
    <source>
        <dbReference type="SAM" id="Phobius"/>
    </source>
</evidence>
<protein>
    <submittedName>
        <fullName evidence="3">Uncharacterized protein</fullName>
    </submittedName>
</protein>
<evidence type="ECO:0000313" key="3">
    <source>
        <dbReference type="EMBL" id="ROP34731.1"/>
    </source>
</evidence>
<gene>
    <name evidence="3" type="ORF">EDC03_2553</name>
</gene>
<dbReference type="Proteomes" id="UP000276232">
    <property type="component" value="Unassembled WGS sequence"/>
</dbReference>
<organism evidence="3 4">
    <name type="scientific">Pseudokineococcus lusitanus</name>
    <dbReference type="NCBI Taxonomy" id="763993"/>
    <lineage>
        <taxon>Bacteria</taxon>
        <taxon>Bacillati</taxon>
        <taxon>Actinomycetota</taxon>
        <taxon>Actinomycetes</taxon>
        <taxon>Kineosporiales</taxon>
        <taxon>Kineosporiaceae</taxon>
        <taxon>Pseudokineococcus</taxon>
    </lineage>
</organism>
<comment type="caution">
    <text evidence="3">The sequence shown here is derived from an EMBL/GenBank/DDBJ whole genome shotgun (WGS) entry which is preliminary data.</text>
</comment>
<keyword evidence="2" id="KW-0472">Membrane</keyword>
<feature type="transmembrane region" description="Helical" evidence="2">
    <location>
        <begin position="64"/>
        <end position="87"/>
    </location>
</feature>
<proteinExistence type="predicted"/>
<feature type="region of interest" description="Disordered" evidence="1">
    <location>
        <begin position="1"/>
        <end position="34"/>
    </location>
</feature>
<evidence type="ECO:0000256" key="1">
    <source>
        <dbReference type="SAM" id="MobiDB-lite"/>
    </source>
</evidence>
<dbReference type="EMBL" id="RJKN01000006">
    <property type="protein sequence ID" value="ROP34731.1"/>
    <property type="molecule type" value="Genomic_DNA"/>
</dbReference>
<feature type="compositionally biased region" description="Basic and acidic residues" evidence="1">
    <location>
        <begin position="13"/>
        <end position="23"/>
    </location>
</feature>
<feature type="transmembrane region" description="Helical" evidence="2">
    <location>
        <begin position="37"/>
        <end position="58"/>
    </location>
</feature>
<keyword evidence="2" id="KW-1133">Transmembrane helix</keyword>
<dbReference type="AlphaFoldDB" id="A0A3N1GWS9"/>
<dbReference type="RefSeq" id="WP_123380610.1">
    <property type="nucleotide sequence ID" value="NZ_RJKN01000006.1"/>
</dbReference>
<keyword evidence="2" id="KW-0812">Transmembrane</keyword>
<name>A0A3N1GWS9_9ACTN</name>
<keyword evidence="4" id="KW-1185">Reference proteome</keyword>
<reference evidence="3 4" key="1">
    <citation type="journal article" date="2015" name="Stand. Genomic Sci.">
        <title>Genomic Encyclopedia of Bacterial and Archaeal Type Strains, Phase III: the genomes of soil and plant-associated and newly described type strains.</title>
        <authorList>
            <person name="Whitman W.B."/>
            <person name="Woyke T."/>
            <person name="Klenk H.P."/>
            <person name="Zhou Y."/>
            <person name="Lilburn T.G."/>
            <person name="Beck B.J."/>
            <person name="De Vos P."/>
            <person name="Vandamme P."/>
            <person name="Eisen J.A."/>
            <person name="Garrity G."/>
            <person name="Hugenholtz P."/>
            <person name="Kyrpides N.C."/>
        </authorList>
    </citation>
    <scope>NUCLEOTIDE SEQUENCE [LARGE SCALE GENOMIC DNA]</scope>
    <source>
        <strain evidence="3 4">CECT 7306</strain>
    </source>
</reference>
<dbReference type="InParanoid" id="A0A3N1GWS9"/>
<evidence type="ECO:0000313" key="4">
    <source>
        <dbReference type="Proteomes" id="UP000276232"/>
    </source>
</evidence>
<accession>A0A3N1GWS9</accession>
<sequence length="94" mass="10207">MDERQQHLSLGDGRYERAPERPTRASRTSRHRGGGPVLLVGGLFLLWVSGTVGAWTVIQLGVLLHVVGGLSALAGLFLLLVNLDVVLRLVRERG</sequence>